<protein>
    <submittedName>
        <fullName evidence="2">Uncharacterized protein</fullName>
    </submittedName>
</protein>
<dbReference type="AlphaFoldDB" id="A0A9Q0H0X2"/>
<keyword evidence="1" id="KW-0732">Signal</keyword>
<evidence type="ECO:0000313" key="3">
    <source>
        <dbReference type="Proteomes" id="UP001141806"/>
    </source>
</evidence>
<feature type="signal peptide" evidence="1">
    <location>
        <begin position="1"/>
        <end position="24"/>
    </location>
</feature>
<evidence type="ECO:0000256" key="1">
    <source>
        <dbReference type="SAM" id="SignalP"/>
    </source>
</evidence>
<keyword evidence="3" id="KW-1185">Reference proteome</keyword>
<name>A0A9Q0H0X2_9MAGN</name>
<feature type="chain" id="PRO_5040443479" evidence="1">
    <location>
        <begin position="25"/>
        <end position="222"/>
    </location>
</feature>
<reference evidence="2" key="1">
    <citation type="journal article" date="2023" name="Plant J.">
        <title>The genome of the king protea, Protea cynaroides.</title>
        <authorList>
            <person name="Chang J."/>
            <person name="Duong T.A."/>
            <person name="Schoeman C."/>
            <person name="Ma X."/>
            <person name="Roodt D."/>
            <person name="Barker N."/>
            <person name="Li Z."/>
            <person name="Van de Peer Y."/>
            <person name="Mizrachi E."/>
        </authorList>
    </citation>
    <scope>NUCLEOTIDE SEQUENCE</scope>
    <source>
        <tissue evidence="2">Young leaves</tissue>
    </source>
</reference>
<accession>A0A9Q0H0X2</accession>
<evidence type="ECO:0000313" key="2">
    <source>
        <dbReference type="EMBL" id="KAJ4956228.1"/>
    </source>
</evidence>
<organism evidence="2 3">
    <name type="scientific">Protea cynaroides</name>
    <dbReference type="NCBI Taxonomy" id="273540"/>
    <lineage>
        <taxon>Eukaryota</taxon>
        <taxon>Viridiplantae</taxon>
        <taxon>Streptophyta</taxon>
        <taxon>Embryophyta</taxon>
        <taxon>Tracheophyta</taxon>
        <taxon>Spermatophyta</taxon>
        <taxon>Magnoliopsida</taxon>
        <taxon>Proteales</taxon>
        <taxon>Proteaceae</taxon>
        <taxon>Protea</taxon>
    </lineage>
</organism>
<dbReference type="EMBL" id="JAMYWD010000011">
    <property type="protein sequence ID" value="KAJ4956228.1"/>
    <property type="molecule type" value="Genomic_DNA"/>
</dbReference>
<dbReference type="Proteomes" id="UP001141806">
    <property type="component" value="Unassembled WGS sequence"/>
</dbReference>
<comment type="caution">
    <text evidence="2">The sequence shown here is derived from an EMBL/GenBank/DDBJ whole genome shotgun (WGS) entry which is preliminary data.</text>
</comment>
<dbReference type="OrthoDB" id="1421092at2759"/>
<gene>
    <name evidence="2" type="ORF">NE237_013011</name>
</gene>
<proteinExistence type="predicted"/>
<sequence>MTSKAASTALFLMLNIIFFTLISSQYSPNWPANLEAFTNCAVGYSVAACCDQLSDLNDLGCINCICTYIQDNYLDPSDLSAMLQWRKGREQRVGSGFAEATVSTTVGITDGVGGGLQLVAMMHAMLSHVGEEALRVVCMHQINCHSHISVDQGSKGGAGIRISGQFADQSVISHVAIFPAGFEPVRVSAVGLGVEDHQKSFLGFLFEESQVQLFAGNGLVKG</sequence>